<evidence type="ECO:0000256" key="1">
    <source>
        <dbReference type="SAM" id="MobiDB-lite"/>
    </source>
</evidence>
<dbReference type="Proteomes" id="UP000698335">
    <property type="component" value="Unassembled WGS sequence"/>
</dbReference>
<keyword evidence="2" id="KW-0812">Transmembrane</keyword>
<evidence type="ECO:0000256" key="2">
    <source>
        <dbReference type="SAM" id="Phobius"/>
    </source>
</evidence>
<keyword evidence="2" id="KW-0472">Membrane</keyword>
<feature type="compositionally biased region" description="Acidic residues" evidence="1">
    <location>
        <begin position="55"/>
        <end position="66"/>
    </location>
</feature>
<name>A0A930YP08_9ACTN</name>
<keyword evidence="2" id="KW-1133">Transmembrane helix</keyword>
<dbReference type="AlphaFoldDB" id="A0A930YP08"/>
<protein>
    <submittedName>
        <fullName evidence="3">Uncharacterized protein</fullName>
    </submittedName>
</protein>
<feature type="transmembrane region" description="Helical" evidence="2">
    <location>
        <begin position="12"/>
        <end position="30"/>
    </location>
</feature>
<feature type="region of interest" description="Disordered" evidence="1">
    <location>
        <begin position="40"/>
        <end position="66"/>
    </location>
</feature>
<feature type="compositionally biased region" description="Polar residues" evidence="1">
    <location>
        <begin position="40"/>
        <end position="49"/>
    </location>
</feature>
<gene>
    <name evidence="3" type="ORF">HXK26_00410</name>
</gene>
<reference evidence="3" key="1">
    <citation type="submission" date="2020-04" db="EMBL/GenBank/DDBJ databases">
        <title>Deep metagenomics examines the oral microbiome during advanced dental caries in children, revealing novel taxa and co-occurrences with host molecules.</title>
        <authorList>
            <person name="Baker J.L."/>
            <person name="Morton J.T."/>
            <person name="Dinis M."/>
            <person name="Alvarez R."/>
            <person name="Tran N.C."/>
            <person name="Knight R."/>
            <person name="Edlund A."/>
        </authorList>
    </citation>
    <scope>NUCLEOTIDE SEQUENCE</scope>
    <source>
        <strain evidence="3">JCVI_38_bin.5</strain>
    </source>
</reference>
<evidence type="ECO:0000313" key="4">
    <source>
        <dbReference type="Proteomes" id="UP000698335"/>
    </source>
</evidence>
<sequence length="237" mass="27030">MKFKDFIYKHRDIWIALCIVIVALVIKFFPPTQQPVLNIQPKQSQTKTAPTVIEDNNDDEEETEPEIIPESERVKPEGAIEVTHPKLIVDGSLGSPQKYADDAIKGKDAEAAYANSDGSVTFYFNQAQIDRITKYDQEMLQNLYDHSKKDKVEIEISEDYRSARLIVYPGAKRTVLSTYTLEVPLFASALQVLNTGGKDYTFSFDMVDGETSEVKEHFDQDTYSSWQSDLSWVKEKE</sequence>
<comment type="caution">
    <text evidence="3">The sequence shown here is derived from an EMBL/GenBank/DDBJ whole genome shotgun (WGS) entry which is preliminary data.</text>
</comment>
<organism evidence="3 4">
    <name type="scientific">Lancefieldella rimae</name>
    <dbReference type="NCBI Taxonomy" id="1383"/>
    <lineage>
        <taxon>Bacteria</taxon>
        <taxon>Bacillati</taxon>
        <taxon>Actinomycetota</taxon>
        <taxon>Coriobacteriia</taxon>
        <taxon>Coriobacteriales</taxon>
        <taxon>Atopobiaceae</taxon>
        <taxon>Lancefieldella</taxon>
    </lineage>
</organism>
<proteinExistence type="predicted"/>
<accession>A0A930YP08</accession>
<dbReference type="EMBL" id="JABZGW010000005">
    <property type="protein sequence ID" value="MBF4807154.1"/>
    <property type="molecule type" value="Genomic_DNA"/>
</dbReference>
<evidence type="ECO:0000313" key="3">
    <source>
        <dbReference type="EMBL" id="MBF4807154.1"/>
    </source>
</evidence>